<dbReference type="STRING" id="542762.A0A4S4DQA8"/>
<protein>
    <submittedName>
        <fullName evidence="1">Uncharacterized protein</fullName>
    </submittedName>
</protein>
<reference evidence="1 2" key="1">
    <citation type="journal article" date="2018" name="Proc. Natl. Acad. Sci. U.S.A.">
        <title>Draft genome sequence of Camellia sinensis var. sinensis provides insights into the evolution of the tea genome and tea quality.</title>
        <authorList>
            <person name="Wei C."/>
            <person name="Yang H."/>
            <person name="Wang S."/>
            <person name="Zhao J."/>
            <person name="Liu C."/>
            <person name="Gao L."/>
            <person name="Xia E."/>
            <person name="Lu Y."/>
            <person name="Tai Y."/>
            <person name="She G."/>
            <person name="Sun J."/>
            <person name="Cao H."/>
            <person name="Tong W."/>
            <person name="Gao Q."/>
            <person name="Li Y."/>
            <person name="Deng W."/>
            <person name="Jiang X."/>
            <person name="Wang W."/>
            <person name="Chen Q."/>
            <person name="Zhang S."/>
            <person name="Li H."/>
            <person name="Wu J."/>
            <person name="Wang P."/>
            <person name="Li P."/>
            <person name="Shi C."/>
            <person name="Zheng F."/>
            <person name="Jian J."/>
            <person name="Huang B."/>
            <person name="Shan D."/>
            <person name="Shi M."/>
            <person name="Fang C."/>
            <person name="Yue Y."/>
            <person name="Li F."/>
            <person name="Li D."/>
            <person name="Wei S."/>
            <person name="Han B."/>
            <person name="Jiang C."/>
            <person name="Yin Y."/>
            <person name="Xia T."/>
            <person name="Zhang Z."/>
            <person name="Bennetzen J.L."/>
            <person name="Zhao S."/>
            <person name="Wan X."/>
        </authorList>
    </citation>
    <scope>NUCLEOTIDE SEQUENCE [LARGE SCALE GENOMIC DNA]</scope>
    <source>
        <strain evidence="2">cv. Shuchazao</strain>
        <tissue evidence="1">Leaf</tissue>
    </source>
</reference>
<comment type="caution">
    <text evidence="1">The sequence shown here is derived from an EMBL/GenBank/DDBJ whole genome shotgun (WGS) entry which is preliminary data.</text>
</comment>
<proteinExistence type="predicted"/>
<organism evidence="1 2">
    <name type="scientific">Camellia sinensis var. sinensis</name>
    <name type="common">China tea</name>
    <dbReference type="NCBI Taxonomy" id="542762"/>
    <lineage>
        <taxon>Eukaryota</taxon>
        <taxon>Viridiplantae</taxon>
        <taxon>Streptophyta</taxon>
        <taxon>Embryophyta</taxon>
        <taxon>Tracheophyta</taxon>
        <taxon>Spermatophyta</taxon>
        <taxon>Magnoliopsida</taxon>
        <taxon>eudicotyledons</taxon>
        <taxon>Gunneridae</taxon>
        <taxon>Pentapetalae</taxon>
        <taxon>asterids</taxon>
        <taxon>Ericales</taxon>
        <taxon>Theaceae</taxon>
        <taxon>Camellia</taxon>
    </lineage>
</organism>
<accession>A0A4S4DQA8</accession>
<dbReference type="Proteomes" id="UP000306102">
    <property type="component" value="Unassembled WGS sequence"/>
</dbReference>
<sequence length="311" mass="34687">MNKPKLIQYANLLLFSQYSDLAEAERALILEKFRQATMSWNQIATCQPGDDSEFGKEEQKSHLIVVTDACLPHLASGESPIAARVLINYELPTKKVVSGEIIGVFDKHFSHIRSLCHYVTRQLKRDGDKVAKATGIITIKNKKEKEKATRIGLNIGWTMTGAMIPEDDLVHLNCFAKKNLPGGYSDSIIVSSDLQLGRGNIFKAHGNLFGGRSLKCCENLDLSELKKIYMRRLCQFYSYPVDEVSTLSGFIDCAIFYISFIQISFVRTLKRFGTLELASHVSCHVGVNRPKGVKLVATLITRGGYQPAARP</sequence>
<dbReference type="EMBL" id="SDRB02010652">
    <property type="protein sequence ID" value="THG05260.1"/>
    <property type="molecule type" value="Genomic_DNA"/>
</dbReference>
<evidence type="ECO:0000313" key="2">
    <source>
        <dbReference type="Proteomes" id="UP000306102"/>
    </source>
</evidence>
<name>A0A4S4DQA8_CAMSN</name>
<gene>
    <name evidence="1" type="ORF">TEA_023814</name>
</gene>
<keyword evidence="2" id="KW-1185">Reference proteome</keyword>
<evidence type="ECO:0000313" key="1">
    <source>
        <dbReference type="EMBL" id="THG05260.1"/>
    </source>
</evidence>
<dbReference type="AlphaFoldDB" id="A0A4S4DQA8"/>